<dbReference type="Pfam" id="PF07332">
    <property type="entry name" value="Phage_holin_3_6"/>
    <property type="match status" value="1"/>
</dbReference>
<comment type="caution">
    <text evidence="3">The sequence shown here is derived from an EMBL/GenBank/DDBJ whole genome shotgun (WGS) entry which is preliminary data.</text>
</comment>
<dbReference type="EMBL" id="WHPN01000052">
    <property type="protein sequence ID" value="KAF4410637.1"/>
    <property type="molecule type" value="Genomic_DNA"/>
</dbReference>
<dbReference type="Proteomes" id="UP000621266">
    <property type="component" value="Unassembled WGS sequence"/>
</dbReference>
<evidence type="ECO:0000313" key="4">
    <source>
        <dbReference type="Proteomes" id="UP000621266"/>
    </source>
</evidence>
<keyword evidence="2" id="KW-0472">Membrane</keyword>
<evidence type="ECO:0000256" key="1">
    <source>
        <dbReference type="SAM" id="MobiDB-lite"/>
    </source>
</evidence>
<reference evidence="3 4" key="1">
    <citation type="submission" date="2019-10" db="EMBL/GenBank/DDBJ databases">
        <title>Streptomyces tenebrisbrunneis sp.nov., an endogenous actinomycete isolated from of Lycium ruthenicum.</title>
        <authorList>
            <person name="Ma L."/>
        </authorList>
    </citation>
    <scope>NUCLEOTIDE SEQUENCE [LARGE SCALE GENOMIC DNA]</scope>
    <source>
        <strain evidence="3 4">TRM 66187</strain>
    </source>
</reference>
<feature type="transmembrane region" description="Helical" evidence="2">
    <location>
        <begin position="88"/>
        <end position="109"/>
    </location>
</feature>
<name>A0ABQ7FNX6_9ACTN</name>
<accession>A0ABQ7FNX6</accession>
<proteinExistence type="predicted"/>
<sequence length="142" mass="14424">MATTVNRRPSGTAPHGEPSAGDLVKQAAEQLSDLVRGELRLAQAEMAAKGRRAGVGGGLFGGAGIVALLALQALVATGVAALALVLPVWASALIVAVALLLLAGLLALLGKRQTARATPLAPREAISGLRTDVERIKESAHR</sequence>
<feature type="transmembrane region" description="Helical" evidence="2">
    <location>
        <begin position="59"/>
        <end position="82"/>
    </location>
</feature>
<keyword evidence="2" id="KW-0812">Transmembrane</keyword>
<organism evidence="3 4">
    <name type="scientific">Streptomyces lycii</name>
    <dbReference type="NCBI Taxonomy" id="2654337"/>
    <lineage>
        <taxon>Bacteria</taxon>
        <taxon>Bacillati</taxon>
        <taxon>Actinomycetota</taxon>
        <taxon>Actinomycetes</taxon>
        <taxon>Kitasatosporales</taxon>
        <taxon>Streptomycetaceae</taxon>
        <taxon>Streptomyces</taxon>
    </lineage>
</organism>
<keyword evidence="4" id="KW-1185">Reference proteome</keyword>
<keyword evidence="2" id="KW-1133">Transmembrane helix</keyword>
<gene>
    <name evidence="3" type="ORF">GCU69_02810</name>
</gene>
<dbReference type="RefSeq" id="WP_098754393.1">
    <property type="nucleotide sequence ID" value="NZ_WHPN01000052.1"/>
</dbReference>
<protein>
    <submittedName>
        <fullName evidence="3">Phage holin family protein</fullName>
    </submittedName>
</protein>
<feature type="region of interest" description="Disordered" evidence="1">
    <location>
        <begin position="1"/>
        <end position="20"/>
    </location>
</feature>
<evidence type="ECO:0000313" key="3">
    <source>
        <dbReference type="EMBL" id="KAF4410637.1"/>
    </source>
</evidence>
<dbReference type="InterPro" id="IPR009937">
    <property type="entry name" value="Phage_holin_3_6"/>
</dbReference>
<evidence type="ECO:0000256" key="2">
    <source>
        <dbReference type="SAM" id="Phobius"/>
    </source>
</evidence>